<evidence type="ECO:0000313" key="3">
    <source>
        <dbReference type="Proteomes" id="UP000308196"/>
    </source>
</evidence>
<dbReference type="Proteomes" id="UP000308196">
    <property type="component" value="Chromosome"/>
</dbReference>
<dbReference type="EMBL" id="LR590484">
    <property type="protein sequence ID" value="VTR52834.1"/>
    <property type="molecule type" value="Genomic_DNA"/>
</dbReference>
<feature type="region of interest" description="Disordered" evidence="1">
    <location>
        <begin position="229"/>
        <end position="256"/>
    </location>
</feature>
<dbReference type="RefSeq" id="WP_028068183.1">
    <property type="nucleotide sequence ID" value="NZ_JBPFQZ010000001.1"/>
</dbReference>
<name>A0A4U9W2G0_9SPHI</name>
<dbReference type="STRING" id="1123265.GCA_000686625_00014"/>
<proteinExistence type="predicted"/>
<reference evidence="2 3" key="1">
    <citation type="submission" date="2019-05" db="EMBL/GenBank/DDBJ databases">
        <authorList>
            <consortium name="Pathogen Informatics"/>
        </authorList>
    </citation>
    <scope>NUCLEOTIDE SEQUENCE [LARGE SCALE GENOMIC DNA]</scope>
    <source>
        <strain evidence="2 3">NCTC11429</strain>
    </source>
</reference>
<evidence type="ECO:0000313" key="2">
    <source>
        <dbReference type="EMBL" id="VTR52834.1"/>
    </source>
</evidence>
<accession>A0A4U9W2G0</accession>
<organism evidence="2 3">
    <name type="scientific">Sphingobacterium thalpophilum</name>
    <dbReference type="NCBI Taxonomy" id="259"/>
    <lineage>
        <taxon>Bacteria</taxon>
        <taxon>Pseudomonadati</taxon>
        <taxon>Bacteroidota</taxon>
        <taxon>Sphingobacteriia</taxon>
        <taxon>Sphingobacteriales</taxon>
        <taxon>Sphingobacteriaceae</taxon>
        <taxon>Sphingobacterium</taxon>
    </lineage>
</organism>
<protein>
    <submittedName>
        <fullName evidence="2">Uncharacterized protein</fullName>
    </submittedName>
</protein>
<evidence type="ECO:0000256" key="1">
    <source>
        <dbReference type="SAM" id="MobiDB-lite"/>
    </source>
</evidence>
<dbReference type="KEGG" id="stha:NCTC11429_04677"/>
<dbReference type="GeneID" id="78465248"/>
<dbReference type="AlphaFoldDB" id="A0A4U9W2G0"/>
<gene>
    <name evidence="2" type="ORF">NCTC11429_04677</name>
</gene>
<sequence length="256" mass="30258">MKHLIVIAVVVTSIFFVFNLSAQEFSVKVTKERVQQDFDGHGLKVVLNKDYKSDTIYPRDYDKAYSFAFRLDKHEKLKLLEEMMVYFVDYSLCGYRVKMYSPFARIFGVQKITNRKYSIAIEAMYLINLMFYGEYTRYLSNFQVLINKCDNEEIAYNDSLNITKMTNLYKSWYSNVKNNIEVTNFSLLDLLDLYKGPICWVDMENMPPVKEIASVLINQENLIEKNKRDKQDKNIFKANRPKGNLPKIKPKFKVRE</sequence>